<dbReference type="SMART" id="SM00028">
    <property type="entry name" value="TPR"/>
    <property type="match status" value="2"/>
</dbReference>
<evidence type="ECO:0000256" key="3">
    <source>
        <dbReference type="ARBA" id="ARBA00022737"/>
    </source>
</evidence>
<dbReference type="InterPro" id="IPR001179">
    <property type="entry name" value="PPIase_FKBP_dom"/>
</dbReference>
<feature type="domain" description="PPIase FKBP-type" evidence="9">
    <location>
        <begin position="39"/>
        <end position="127"/>
    </location>
</feature>
<protein>
    <recommendedName>
        <fullName evidence="2 7">peptidylprolyl isomerase</fullName>
        <ecNumber evidence="2 7">5.2.1.8</ecNumber>
    </recommendedName>
</protein>
<dbReference type="FunFam" id="3.10.50.40:FF:000006">
    <property type="entry name" value="Peptidyl-prolyl cis-trans isomerase"/>
    <property type="match status" value="1"/>
</dbReference>
<comment type="caution">
    <text evidence="11">The sequence shown here is derived from an EMBL/GenBank/DDBJ whole genome shotgun (WGS) entry which is preliminary data.</text>
</comment>
<organism evidence="11 12">
    <name type="scientific">Blepharisma stoltei</name>
    <dbReference type="NCBI Taxonomy" id="1481888"/>
    <lineage>
        <taxon>Eukaryota</taxon>
        <taxon>Sar</taxon>
        <taxon>Alveolata</taxon>
        <taxon>Ciliophora</taxon>
        <taxon>Postciliodesmatophora</taxon>
        <taxon>Heterotrichea</taxon>
        <taxon>Heterotrichida</taxon>
        <taxon>Blepharismidae</taxon>
        <taxon>Blepharisma</taxon>
    </lineage>
</organism>
<evidence type="ECO:0000313" key="12">
    <source>
        <dbReference type="Proteomes" id="UP001162131"/>
    </source>
</evidence>
<sequence>MDLFGDGGVIKETISSKSSANSSDESGIRHRKTNLLEKGNEIEINYRGFFEDGTEFDSSYSRNEPFSFKLGEGHVIKGLDQGIATMKIGEKANFIIRSDYAYGEKGMPPLIPPLSILKFEVELIGKSKNKNPFSDSNLRERLEIAKKLKEIGNEKVKSSEFKKAIDECYNPAISFMIDFPIDEDESPDLLQEQKLLKIQLFSNSAICYTKLQDWVKTKEYSEKALQLDPTNIKVIYRKALANFQLNYLEDSLNDCTNGLKLDFNNSEFLHLQANINQRLRKSVGKEKEICKKMFSSWSEKKLPAQHHQDNPKCYFDISIGNSTPKRIVFELFSNIAPHTAEIFRRLCIGEFQYNEDNLYYQGSLINKIIKGLMIEGGIEIDAKFENENYALKHTEEGFLSMTSNGDGTYGTQFMIMLGPAPYLDGKQTVFGKIIEGFELCREIENVQTKGDVPTKIVRIVSSGQLD</sequence>
<dbReference type="AlphaFoldDB" id="A0AAU9IEV1"/>
<dbReference type="Pfam" id="PF00160">
    <property type="entry name" value="Pro_isomerase"/>
    <property type="match status" value="1"/>
</dbReference>
<keyword evidence="6 7" id="KW-0413">Isomerase</keyword>
<name>A0AAU9IEV1_9CILI</name>
<dbReference type="PANTHER" id="PTHR46512">
    <property type="entry name" value="PEPTIDYLPROLYL ISOMERASE"/>
    <property type="match status" value="1"/>
</dbReference>
<keyword evidence="3" id="KW-0677">Repeat</keyword>
<dbReference type="Gene3D" id="1.25.40.10">
    <property type="entry name" value="Tetratricopeptide repeat domain"/>
    <property type="match status" value="1"/>
</dbReference>
<dbReference type="Pfam" id="PF00254">
    <property type="entry name" value="FKBP_C"/>
    <property type="match status" value="1"/>
</dbReference>
<accession>A0AAU9IEV1</accession>
<evidence type="ECO:0000259" key="10">
    <source>
        <dbReference type="PROSITE" id="PS50072"/>
    </source>
</evidence>
<evidence type="ECO:0000256" key="7">
    <source>
        <dbReference type="PROSITE-ProRule" id="PRU00277"/>
    </source>
</evidence>
<dbReference type="GO" id="GO:0003755">
    <property type="term" value="F:peptidyl-prolyl cis-trans isomerase activity"/>
    <property type="evidence" value="ECO:0007669"/>
    <property type="project" value="UniProtKB-KW"/>
</dbReference>
<dbReference type="Proteomes" id="UP001162131">
    <property type="component" value="Unassembled WGS sequence"/>
</dbReference>
<evidence type="ECO:0000256" key="1">
    <source>
        <dbReference type="ARBA" id="ARBA00000971"/>
    </source>
</evidence>
<evidence type="ECO:0000256" key="2">
    <source>
        <dbReference type="ARBA" id="ARBA00013194"/>
    </source>
</evidence>
<proteinExistence type="predicted"/>
<reference evidence="11" key="1">
    <citation type="submission" date="2021-09" db="EMBL/GenBank/DDBJ databases">
        <authorList>
            <consortium name="AG Swart"/>
            <person name="Singh M."/>
            <person name="Singh A."/>
            <person name="Seah K."/>
            <person name="Emmerich C."/>
        </authorList>
    </citation>
    <scope>NUCLEOTIDE SEQUENCE</scope>
    <source>
        <strain evidence="11">ATCC30299</strain>
    </source>
</reference>
<dbReference type="SUPFAM" id="SSF48452">
    <property type="entry name" value="TPR-like"/>
    <property type="match status" value="1"/>
</dbReference>
<dbReference type="PROSITE" id="PS50059">
    <property type="entry name" value="FKBP_PPIASE"/>
    <property type="match status" value="1"/>
</dbReference>
<dbReference type="EMBL" id="CAJZBQ010000005">
    <property type="protein sequence ID" value="CAG9311997.1"/>
    <property type="molecule type" value="Genomic_DNA"/>
</dbReference>
<dbReference type="Gene3D" id="3.10.50.40">
    <property type="match status" value="1"/>
</dbReference>
<dbReference type="PROSITE" id="PS50005">
    <property type="entry name" value="TPR"/>
    <property type="match status" value="1"/>
</dbReference>
<evidence type="ECO:0000259" key="9">
    <source>
        <dbReference type="PROSITE" id="PS50059"/>
    </source>
</evidence>
<keyword evidence="12" id="KW-1185">Reference proteome</keyword>
<gene>
    <name evidence="11" type="ORF">BSTOLATCC_MIC5255</name>
</gene>
<comment type="catalytic activity">
    <reaction evidence="1 7">
        <text>[protein]-peptidylproline (omega=180) = [protein]-peptidylproline (omega=0)</text>
        <dbReference type="Rhea" id="RHEA:16237"/>
        <dbReference type="Rhea" id="RHEA-COMP:10747"/>
        <dbReference type="Rhea" id="RHEA-COMP:10748"/>
        <dbReference type="ChEBI" id="CHEBI:83833"/>
        <dbReference type="ChEBI" id="CHEBI:83834"/>
        <dbReference type="EC" id="5.2.1.8"/>
    </reaction>
</comment>
<dbReference type="InterPro" id="IPR019734">
    <property type="entry name" value="TPR_rpt"/>
</dbReference>
<dbReference type="InterPro" id="IPR011990">
    <property type="entry name" value="TPR-like_helical_dom_sf"/>
</dbReference>
<dbReference type="InterPro" id="IPR050754">
    <property type="entry name" value="FKBP4/5/8-like"/>
</dbReference>
<dbReference type="Gene3D" id="2.40.100.10">
    <property type="entry name" value="Cyclophilin-like"/>
    <property type="match status" value="1"/>
</dbReference>
<keyword evidence="4 8" id="KW-0802">TPR repeat</keyword>
<dbReference type="PROSITE" id="PS50072">
    <property type="entry name" value="CSA_PPIASE_2"/>
    <property type="match status" value="1"/>
</dbReference>
<feature type="domain" description="PPIase cyclophilin-type" evidence="10">
    <location>
        <begin position="314"/>
        <end position="464"/>
    </location>
</feature>
<dbReference type="PRINTS" id="PR00153">
    <property type="entry name" value="CSAPPISMRASE"/>
</dbReference>
<dbReference type="SUPFAM" id="SSF50891">
    <property type="entry name" value="Cyclophilin-like"/>
    <property type="match status" value="1"/>
</dbReference>
<dbReference type="InterPro" id="IPR029000">
    <property type="entry name" value="Cyclophilin-like_dom_sf"/>
</dbReference>
<dbReference type="InterPro" id="IPR002130">
    <property type="entry name" value="Cyclophilin-type_PPIase_dom"/>
</dbReference>
<dbReference type="SUPFAM" id="SSF54534">
    <property type="entry name" value="FKBP-like"/>
    <property type="match status" value="1"/>
</dbReference>
<evidence type="ECO:0000256" key="8">
    <source>
        <dbReference type="PROSITE-ProRule" id="PRU00339"/>
    </source>
</evidence>
<dbReference type="EC" id="5.2.1.8" evidence="2 7"/>
<dbReference type="PANTHER" id="PTHR46512:SF9">
    <property type="entry name" value="PEPTIDYLPROLYL ISOMERASE"/>
    <property type="match status" value="1"/>
</dbReference>
<evidence type="ECO:0000256" key="4">
    <source>
        <dbReference type="ARBA" id="ARBA00022803"/>
    </source>
</evidence>
<feature type="repeat" description="TPR" evidence="8">
    <location>
        <begin position="198"/>
        <end position="231"/>
    </location>
</feature>
<keyword evidence="5 7" id="KW-0697">Rotamase</keyword>
<evidence type="ECO:0000256" key="6">
    <source>
        <dbReference type="ARBA" id="ARBA00023235"/>
    </source>
</evidence>
<evidence type="ECO:0000313" key="11">
    <source>
        <dbReference type="EMBL" id="CAG9311997.1"/>
    </source>
</evidence>
<evidence type="ECO:0000256" key="5">
    <source>
        <dbReference type="ARBA" id="ARBA00023110"/>
    </source>
</evidence>
<dbReference type="InterPro" id="IPR046357">
    <property type="entry name" value="PPIase_dom_sf"/>
</dbReference>